<evidence type="ECO:0000259" key="1">
    <source>
        <dbReference type="Pfam" id="PF21831"/>
    </source>
</evidence>
<evidence type="ECO:0000313" key="3">
    <source>
        <dbReference type="Proteomes" id="UP000253099"/>
    </source>
</evidence>
<keyword evidence="3" id="KW-1185">Reference proteome</keyword>
<dbReference type="EMBL" id="NIZT01000005">
    <property type="protein sequence ID" value="RBQ24314.1"/>
    <property type="molecule type" value="Genomic_DNA"/>
</dbReference>
<feature type="domain" description="DUF6891" evidence="1">
    <location>
        <begin position="3"/>
        <end position="188"/>
    </location>
</feature>
<dbReference type="InterPro" id="IPR054186">
    <property type="entry name" value="DUF6891"/>
</dbReference>
<protein>
    <recommendedName>
        <fullName evidence="1">DUF6891 domain-containing protein</fullName>
    </recommendedName>
</protein>
<dbReference type="Pfam" id="PF21831">
    <property type="entry name" value="DUF6891"/>
    <property type="match status" value="1"/>
</dbReference>
<name>A0A366MFF1_9EURY</name>
<sequence>MNKELIEYISIEVSILINSGFYNKDEILEIIEEQFIDEDISLNEIKTIIFDKYNKKIEAEANWEEKTDFDKLKNCFNHLNNKSILMIHNAGYSVDEGVHDSFEVFHHLQIKNIVPEGFCFYHFQDIEYALESNILSLAFEDFQNNKEKSLKIGKLIVKTLYNNDFIVKWNEDINSPIKINPFHWKKRLDDDEYEMEGAYNSFLDKSEN</sequence>
<proteinExistence type="predicted"/>
<accession>A0A366MFF1</accession>
<reference evidence="2 3" key="1">
    <citation type="submission" date="2018-06" db="EMBL/GenBank/DDBJ databases">
        <title>Genomic insight into two independent archaeal endosymbiosis events.</title>
        <authorList>
            <person name="Lind A.E."/>
            <person name="Lewis W.H."/>
            <person name="Spang A."/>
            <person name="Guy L."/>
            <person name="Embley M.T."/>
            <person name="Ettema T.J.G."/>
        </authorList>
    </citation>
    <scope>NUCLEOTIDE SEQUENCE [LARGE SCALE GENOMIC DNA]</scope>
    <source>
        <strain evidence="2">NOE</strain>
    </source>
</reference>
<dbReference type="Proteomes" id="UP000253099">
    <property type="component" value="Unassembled WGS sequence"/>
</dbReference>
<organism evidence="2 3">
    <name type="scientific">Candidatus Methanobinarius endosymbioticus</name>
    <dbReference type="NCBI Taxonomy" id="2006182"/>
    <lineage>
        <taxon>Archaea</taxon>
        <taxon>Methanobacteriati</taxon>
        <taxon>Methanobacteriota</taxon>
        <taxon>Methanomada group</taxon>
        <taxon>Methanobacteria</taxon>
        <taxon>Methanobacteriales</taxon>
        <taxon>Methanobacteriaceae</taxon>
        <taxon>Candidatus Methanobinarius</taxon>
    </lineage>
</organism>
<comment type="caution">
    <text evidence="2">The sequence shown here is derived from an EMBL/GenBank/DDBJ whole genome shotgun (WGS) entry which is preliminary data.</text>
</comment>
<evidence type="ECO:0000313" key="2">
    <source>
        <dbReference type="EMBL" id="RBQ24314.1"/>
    </source>
</evidence>
<dbReference type="AlphaFoldDB" id="A0A366MFF1"/>
<gene>
    <name evidence="2" type="ORF">ALNOE001_02250</name>
</gene>